<accession>A0A0C2WB94</accession>
<gene>
    <name evidence="1" type="ORF">M378DRAFT_170513</name>
</gene>
<protein>
    <submittedName>
        <fullName evidence="1">Uncharacterized protein</fullName>
    </submittedName>
</protein>
<dbReference type="AlphaFoldDB" id="A0A0C2WB94"/>
<keyword evidence="2" id="KW-1185">Reference proteome</keyword>
<dbReference type="HOGENOM" id="CLU_2412756_0_0_1"/>
<dbReference type="Proteomes" id="UP000054549">
    <property type="component" value="Unassembled WGS sequence"/>
</dbReference>
<evidence type="ECO:0000313" key="2">
    <source>
        <dbReference type="Proteomes" id="UP000054549"/>
    </source>
</evidence>
<evidence type="ECO:0000313" key="1">
    <source>
        <dbReference type="EMBL" id="KIL58517.1"/>
    </source>
</evidence>
<dbReference type="EMBL" id="KN818336">
    <property type="protein sequence ID" value="KIL58517.1"/>
    <property type="molecule type" value="Genomic_DNA"/>
</dbReference>
<dbReference type="InParanoid" id="A0A0C2WB94"/>
<organism evidence="1 2">
    <name type="scientific">Amanita muscaria (strain Koide BX008)</name>
    <dbReference type="NCBI Taxonomy" id="946122"/>
    <lineage>
        <taxon>Eukaryota</taxon>
        <taxon>Fungi</taxon>
        <taxon>Dikarya</taxon>
        <taxon>Basidiomycota</taxon>
        <taxon>Agaricomycotina</taxon>
        <taxon>Agaricomycetes</taxon>
        <taxon>Agaricomycetidae</taxon>
        <taxon>Agaricales</taxon>
        <taxon>Pluteineae</taxon>
        <taxon>Amanitaceae</taxon>
        <taxon>Amanita</taxon>
    </lineage>
</organism>
<name>A0A0C2WB94_AMAMK</name>
<sequence length="92" mass="10624">MRAIVVLASTDLAKMEENQRCFPRVWPKMLTPLGPFDFEWSHCDEPGTPEMQDLKKEDPASFFPHILVTTSRDTTYLSGFRLKRKSHLNATI</sequence>
<proteinExistence type="predicted"/>
<reference evidence="1 2" key="1">
    <citation type="submission" date="2014-04" db="EMBL/GenBank/DDBJ databases">
        <title>Evolutionary Origins and Diversification of the Mycorrhizal Mutualists.</title>
        <authorList>
            <consortium name="DOE Joint Genome Institute"/>
            <consortium name="Mycorrhizal Genomics Consortium"/>
            <person name="Kohler A."/>
            <person name="Kuo A."/>
            <person name="Nagy L.G."/>
            <person name="Floudas D."/>
            <person name="Copeland A."/>
            <person name="Barry K.W."/>
            <person name="Cichocki N."/>
            <person name="Veneault-Fourrey C."/>
            <person name="LaButti K."/>
            <person name="Lindquist E.A."/>
            <person name="Lipzen A."/>
            <person name="Lundell T."/>
            <person name="Morin E."/>
            <person name="Murat C."/>
            <person name="Riley R."/>
            <person name="Ohm R."/>
            <person name="Sun H."/>
            <person name="Tunlid A."/>
            <person name="Henrissat B."/>
            <person name="Grigoriev I.V."/>
            <person name="Hibbett D.S."/>
            <person name="Martin F."/>
        </authorList>
    </citation>
    <scope>NUCLEOTIDE SEQUENCE [LARGE SCALE GENOMIC DNA]</scope>
    <source>
        <strain evidence="1 2">Koide BX008</strain>
    </source>
</reference>